<keyword evidence="7" id="KW-1185">Reference proteome</keyword>
<evidence type="ECO:0000256" key="2">
    <source>
        <dbReference type="ARBA" id="ARBA00004496"/>
    </source>
</evidence>
<comment type="subcellular location">
    <subcellularLocation>
        <location evidence="2">Cytoplasm</location>
    </subcellularLocation>
    <subcellularLocation>
        <location evidence="1">Nucleus</location>
    </subcellularLocation>
</comment>
<dbReference type="Gene3D" id="2.30.29.30">
    <property type="entry name" value="Pleckstrin-homology domain (PH domain)/Phosphotyrosine-binding domain (PTB)"/>
    <property type="match status" value="1"/>
</dbReference>
<dbReference type="GO" id="GO:0005681">
    <property type="term" value="C:spliceosomal complex"/>
    <property type="evidence" value="ECO:0007669"/>
    <property type="project" value="TreeGrafter"/>
</dbReference>
<dbReference type="GO" id="GO:0034715">
    <property type="term" value="C:pICln-Sm protein complex"/>
    <property type="evidence" value="ECO:0007669"/>
    <property type="project" value="TreeGrafter"/>
</dbReference>
<dbReference type="PANTHER" id="PTHR21399:SF0">
    <property type="entry name" value="METHYLOSOME SUBUNIT PICLN"/>
    <property type="match status" value="1"/>
</dbReference>
<reference evidence="6 7" key="1">
    <citation type="journal article" date="2019" name="PLoS Genet.">
        <title>Convergent evolution of linked mating-type loci in basidiomycete fungi.</title>
        <authorList>
            <person name="Sun S."/>
            <person name="Coelho M.A."/>
            <person name="Heitman J."/>
            <person name="Nowrousian M."/>
        </authorList>
    </citation>
    <scope>NUCLEOTIDE SEQUENCE [LARGE SCALE GENOMIC DNA]</scope>
    <source>
        <strain evidence="6 7">CBS 4282</strain>
    </source>
</reference>
<evidence type="ECO:0008006" key="8">
    <source>
        <dbReference type="Google" id="ProtNLM"/>
    </source>
</evidence>
<dbReference type="GO" id="GO:0005829">
    <property type="term" value="C:cytosol"/>
    <property type="evidence" value="ECO:0007669"/>
    <property type="project" value="TreeGrafter"/>
</dbReference>
<keyword evidence="3" id="KW-0963">Cytoplasm</keyword>
<feature type="compositionally biased region" description="Pro residues" evidence="5">
    <location>
        <begin position="1"/>
        <end position="11"/>
    </location>
</feature>
<dbReference type="InterPro" id="IPR039924">
    <property type="entry name" value="ICln/Lot5/Saf5"/>
</dbReference>
<evidence type="ECO:0000256" key="3">
    <source>
        <dbReference type="ARBA" id="ARBA00022490"/>
    </source>
</evidence>
<comment type="caution">
    <text evidence="6">The sequence shown here is derived from an EMBL/GenBank/DDBJ whole genome shotgun (WGS) entry which is preliminary data.</text>
</comment>
<feature type="region of interest" description="Disordered" evidence="5">
    <location>
        <begin position="1"/>
        <end position="24"/>
    </location>
</feature>
<evidence type="ECO:0000313" key="7">
    <source>
        <dbReference type="Proteomes" id="UP000473826"/>
    </source>
</evidence>
<accession>A0A7D8Z366</accession>
<dbReference type="AlphaFoldDB" id="A0A7D8Z366"/>
<dbReference type="GO" id="GO:0000387">
    <property type="term" value="P:spliceosomal snRNP assembly"/>
    <property type="evidence" value="ECO:0007669"/>
    <property type="project" value="TreeGrafter"/>
</dbReference>
<keyword evidence="4" id="KW-0539">Nucleus</keyword>
<evidence type="ECO:0000256" key="4">
    <source>
        <dbReference type="ARBA" id="ARBA00023242"/>
    </source>
</evidence>
<name>A0A7D8Z366_VANHU</name>
<dbReference type="PANTHER" id="PTHR21399">
    <property type="entry name" value="CHLORIDE CONDUCTANCE REGULATORY PROTEIN ICLN"/>
    <property type="match status" value="1"/>
</dbReference>
<proteinExistence type="predicted"/>
<evidence type="ECO:0000256" key="1">
    <source>
        <dbReference type="ARBA" id="ARBA00004123"/>
    </source>
</evidence>
<evidence type="ECO:0000256" key="5">
    <source>
        <dbReference type="SAM" id="MobiDB-lite"/>
    </source>
</evidence>
<protein>
    <recommendedName>
        <fullName evidence="8">Methylosome subunit pICln</fullName>
    </recommendedName>
</protein>
<dbReference type="EMBL" id="QKWK01000006">
    <property type="protein sequence ID" value="TXT09184.1"/>
    <property type="molecule type" value="Genomic_DNA"/>
</dbReference>
<feature type="compositionally biased region" description="Acidic residues" evidence="5">
    <location>
        <begin position="177"/>
        <end position="199"/>
    </location>
</feature>
<dbReference type="OrthoDB" id="19714at2759"/>
<evidence type="ECO:0000313" key="6">
    <source>
        <dbReference type="EMBL" id="TXT09184.1"/>
    </source>
</evidence>
<dbReference type="Pfam" id="PF03517">
    <property type="entry name" value="Voldacs"/>
    <property type="match status" value="1"/>
</dbReference>
<sequence length="221" mass="23061">MLEPITAPPPSISREAHAELTSSTPASFADIPPVLYWEDDADVVVESGSWTWGGASGAGASSANGSNASPRVSGRLYVTEAAVSFLPPSGTGFTLPFPALTLHALTPASADAPAHLYCQIDEGGQADDEEEYAPLSEMRVFVPADKLEGLFAALSACSALHDSVLPNGEPSSFFGFGDDDDDDEDDDDDGAFDDAEDEAEGGRVRSDFHSGGGPGARYRPY</sequence>
<organism evidence="6 7">
    <name type="scientific">Vanrija humicola</name>
    <name type="common">Yeast</name>
    <name type="synonym">Cryptococcus humicola</name>
    <dbReference type="NCBI Taxonomy" id="5417"/>
    <lineage>
        <taxon>Eukaryota</taxon>
        <taxon>Fungi</taxon>
        <taxon>Dikarya</taxon>
        <taxon>Basidiomycota</taxon>
        <taxon>Agaricomycotina</taxon>
        <taxon>Tremellomycetes</taxon>
        <taxon>Trichosporonales</taxon>
        <taxon>Trichosporonaceae</taxon>
        <taxon>Vanrija</taxon>
    </lineage>
</organism>
<dbReference type="GO" id="GO:0045292">
    <property type="term" value="P:mRNA cis splicing, via spliceosome"/>
    <property type="evidence" value="ECO:0007669"/>
    <property type="project" value="TreeGrafter"/>
</dbReference>
<dbReference type="InterPro" id="IPR011993">
    <property type="entry name" value="PH-like_dom_sf"/>
</dbReference>
<feature type="region of interest" description="Disordered" evidence="5">
    <location>
        <begin position="170"/>
        <end position="221"/>
    </location>
</feature>
<gene>
    <name evidence="6" type="ORF">VHUM_02658</name>
</gene>
<dbReference type="Proteomes" id="UP000473826">
    <property type="component" value="Unassembled WGS sequence"/>
</dbReference>